<dbReference type="PANTHER" id="PTHR24243:SF7">
    <property type="entry name" value="GROWTH HORMONE SECRETAGOGUE RECEPTOR TYPE 1"/>
    <property type="match status" value="1"/>
</dbReference>
<evidence type="ECO:0000256" key="14">
    <source>
        <dbReference type="ARBA" id="ARBA00056988"/>
    </source>
</evidence>
<evidence type="ECO:0000256" key="3">
    <source>
        <dbReference type="ARBA" id="ARBA00022475"/>
    </source>
</evidence>
<reference evidence="18" key="1">
    <citation type="submission" date="2019-06" db="EMBL/GenBank/DDBJ databases">
        <authorList>
            <consortium name="Wellcome Sanger Institute Data Sharing"/>
        </authorList>
    </citation>
    <scope>NUCLEOTIDE SEQUENCE [LARGE SCALE GENOMIC DNA]</scope>
</reference>
<evidence type="ECO:0000313" key="18">
    <source>
        <dbReference type="Ensembl" id="ENSSFAP00005014266.1"/>
    </source>
</evidence>
<reference evidence="18" key="3">
    <citation type="submission" date="2025-09" db="UniProtKB">
        <authorList>
            <consortium name="Ensembl"/>
        </authorList>
    </citation>
    <scope>IDENTIFICATION</scope>
</reference>
<evidence type="ECO:0000256" key="12">
    <source>
        <dbReference type="ARBA" id="ARBA00032291"/>
    </source>
</evidence>
<dbReference type="GO" id="GO:0009755">
    <property type="term" value="P:hormone-mediated signaling pathway"/>
    <property type="evidence" value="ECO:0007669"/>
    <property type="project" value="TreeGrafter"/>
</dbReference>
<dbReference type="PANTHER" id="PTHR24243">
    <property type="entry name" value="G-PROTEIN COUPLED RECEPTOR"/>
    <property type="match status" value="1"/>
</dbReference>
<feature type="transmembrane region" description="Helical" evidence="16">
    <location>
        <begin position="256"/>
        <end position="281"/>
    </location>
</feature>
<reference evidence="18" key="2">
    <citation type="submission" date="2025-08" db="UniProtKB">
        <authorList>
            <consortium name="Ensembl"/>
        </authorList>
    </citation>
    <scope>IDENTIFICATION</scope>
</reference>
<dbReference type="InterPro" id="IPR000276">
    <property type="entry name" value="GPCR_Rhodpsn"/>
</dbReference>
<dbReference type="Pfam" id="PF00001">
    <property type="entry name" value="7tm_1"/>
    <property type="match status" value="1"/>
</dbReference>
<feature type="transmembrane region" description="Helical" evidence="16">
    <location>
        <begin position="34"/>
        <end position="63"/>
    </location>
</feature>
<evidence type="ECO:0000256" key="1">
    <source>
        <dbReference type="ARBA" id="ARBA00004651"/>
    </source>
</evidence>
<dbReference type="InterPro" id="IPR003905">
    <property type="entry name" value="GHS-R/MTLR"/>
</dbReference>
<evidence type="ECO:0000256" key="2">
    <source>
        <dbReference type="ARBA" id="ARBA00018726"/>
    </source>
</evidence>
<sequence>MVSDACFLNANNCIGPSFQTISLFQMFLVTFPSFLLVCVTVIYIPLMLCGLIGNILTILVVVLRPHMRSSTYLYLSSMAVSDLLILLLLPLDLYKLWRPRPWPLGDLACKLTMFLSECCTFCTILHITFLSLERYLAVCWPITAKTLVTRRRTRTVIGCLWLGAAVSAAPVLIMVGVEDIGGHPAEFDLRECRCTHYAVSSGLLSAMMILSNLYFLIPLCILGLVYSLIGRTLCLRPKSIYQLCHVHKSTNIVKNMLHVIVLAFVLCWLPFHVGRTIFSFSMGSVLDEQEPSTDLNPQLDYFNLVSSVLFYLSAAVNPLLYNLMSARYRRAVHSLVHTHTRRQRHRLRTISTRHSSTML</sequence>
<feature type="domain" description="G-protein coupled receptors family 1 profile" evidence="17">
    <location>
        <begin position="53"/>
        <end position="321"/>
    </location>
</feature>
<keyword evidence="5 16" id="KW-1133">Transmembrane helix</keyword>
<dbReference type="InParanoid" id="A0A672G5R6"/>
<proteinExistence type="inferred from homology"/>
<feature type="transmembrane region" description="Helical" evidence="16">
    <location>
        <begin position="301"/>
        <end position="321"/>
    </location>
</feature>
<keyword evidence="3" id="KW-1003">Cell membrane</keyword>
<organism evidence="18 19">
    <name type="scientific">Salarias fasciatus</name>
    <name type="common">Jewelled blenny</name>
    <name type="synonym">Blennius fasciatus</name>
    <dbReference type="NCBI Taxonomy" id="181472"/>
    <lineage>
        <taxon>Eukaryota</taxon>
        <taxon>Metazoa</taxon>
        <taxon>Chordata</taxon>
        <taxon>Craniata</taxon>
        <taxon>Vertebrata</taxon>
        <taxon>Euteleostomi</taxon>
        <taxon>Actinopterygii</taxon>
        <taxon>Neopterygii</taxon>
        <taxon>Teleostei</taxon>
        <taxon>Neoteleostei</taxon>
        <taxon>Acanthomorphata</taxon>
        <taxon>Ovalentaria</taxon>
        <taxon>Blenniimorphae</taxon>
        <taxon>Blenniiformes</taxon>
        <taxon>Blennioidei</taxon>
        <taxon>Blenniidae</taxon>
        <taxon>Salariinae</taxon>
        <taxon>Salarias</taxon>
    </lineage>
</organism>
<dbReference type="PROSITE" id="PS00237">
    <property type="entry name" value="G_PROTEIN_RECEP_F1_1"/>
    <property type="match status" value="1"/>
</dbReference>
<feature type="transmembrane region" description="Helical" evidence="16">
    <location>
        <begin position="111"/>
        <end position="132"/>
    </location>
</feature>
<evidence type="ECO:0000256" key="9">
    <source>
        <dbReference type="ARBA" id="ARBA00023170"/>
    </source>
</evidence>
<feature type="transmembrane region" description="Helical" evidence="16">
    <location>
        <begin position="153"/>
        <end position="177"/>
    </location>
</feature>
<feature type="transmembrane region" description="Helical" evidence="16">
    <location>
        <begin position="213"/>
        <end position="235"/>
    </location>
</feature>
<evidence type="ECO:0000256" key="11">
    <source>
        <dbReference type="ARBA" id="ARBA00023224"/>
    </source>
</evidence>
<evidence type="ECO:0000256" key="4">
    <source>
        <dbReference type="ARBA" id="ARBA00022692"/>
    </source>
</evidence>
<evidence type="ECO:0000256" key="8">
    <source>
        <dbReference type="ARBA" id="ARBA00023157"/>
    </source>
</evidence>
<keyword evidence="7 16" id="KW-0472">Membrane</keyword>
<keyword evidence="4 15" id="KW-0812">Transmembrane</keyword>
<evidence type="ECO:0000256" key="13">
    <source>
        <dbReference type="ARBA" id="ARBA00033151"/>
    </source>
</evidence>
<evidence type="ECO:0000256" key="5">
    <source>
        <dbReference type="ARBA" id="ARBA00022989"/>
    </source>
</evidence>
<feature type="transmembrane region" description="Helical" evidence="16">
    <location>
        <begin position="72"/>
        <end position="91"/>
    </location>
</feature>
<evidence type="ECO:0000256" key="7">
    <source>
        <dbReference type="ARBA" id="ARBA00023136"/>
    </source>
</evidence>
<dbReference type="GO" id="GO:0005886">
    <property type="term" value="C:plasma membrane"/>
    <property type="evidence" value="ECO:0007669"/>
    <property type="project" value="UniProtKB-SubCell"/>
</dbReference>
<keyword evidence="10" id="KW-0325">Glycoprotein</keyword>
<keyword evidence="11 15" id="KW-0807">Transducer</keyword>
<keyword evidence="19" id="KW-1185">Reference proteome</keyword>
<dbReference type="PROSITE" id="PS50262">
    <property type="entry name" value="G_PROTEIN_RECEP_F1_2"/>
    <property type="match status" value="1"/>
</dbReference>
<evidence type="ECO:0000313" key="19">
    <source>
        <dbReference type="Proteomes" id="UP000472267"/>
    </source>
</evidence>
<keyword evidence="8" id="KW-1015">Disulfide bond</keyword>
<name>A0A672G5R6_SALFA</name>
<comment type="similarity">
    <text evidence="15">Belongs to the G-protein coupled receptor 1 family.</text>
</comment>
<dbReference type="Proteomes" id="UP000472267">
    <property type="component" value="Chromosome 4"/>
</dbReference>
<dbReference type="AlphaFoldDB" id="A0A672G5R6"/>
<evidence type="ECO:0000256" key="16">
    <source>
        <dbReference type="SAM" id="Phobius"/>
    </source>
</evidence>
<dbReference type="GO" id="GO:0001616">
    <property type="term" value="F:growth hormone secretagogue receptor activity"/>
    <property type="evidence" value="ECO:0007669"/>
    <property type="project" value="TreeGrafter"/>
</dbReference>
<comment type="function">
    <text evidence="14">Receptor for ghrelin, coupled to G-alpha-11 proteins. Stimulates growth hormone secretion. Also binds other growth hormone releasing peptides (GHRP) (e.g. Met-enkephalin and GHRP-6) as well as non-peptide, low molecular weight secretagogues (e.g. L-692,429, MK-0677, adenosine).</text>
</comment>
<evidence type="ECO:0000256" key="10">
    <source>
        <dbReference type="ARBA" id="ARBA00023180"/>
    </source>
</evidence>
<protein>
    <recommendedName>
        <fullName evidence="2">Growth hormone secretagogue receptor type 1</fullName>
    </recommendedName>
    <alternativeName>
        <fullName evidence="13">GH-releasing peptide receptor</fullName>
    </alternativeName>
    <alternativeName>
        <fullName evidence="12">Ghrelin receptor</fullName>
    </alternativeName>
</protein>
<dbReference type="Gene3D" id="1.20.1070.10">
    <property type="entry name" value="Rhodopsin 7-helix transmembrane proteins"/>
    <property type="match status" value="1"/>
</dbReference>
<comment type="subcellular location">
    <subcellularLocation>
        <location evidence="1">Cell membrane</location>
        <topology evidence="1">Multi-pass membrane protein</topology>
    </subcellularLocation>
</comment>
<dbReference type="InterPro" id="IPR017452">
    <property type="entry name" value="GPCR_Rhodpsn_7TM"/>
</dbReference>
<keyword evidence="9 15" id="KW-0675">Receptor</keyword>
<evidence type="ECO:0000256" key="6">
    <source>
        <dbReference type="ARBA" id="ARBA00023040"/>
    </source>
</evidence>
<dbReference type="PRINTS" id="PR01417">
    <property type="entry name" value="GHSRECEPTOR"/>
</dbReference>
<dbReference type="PRINTS" id="PR00237">
    <property type="entry name" value="GPCRRHODOPSN"/>
</dbReference>
<dbReference type="Ensembl" id="ENSSFAT00005014864.1">
    <property type="protein sequence ID" value="ENSSFAP00005014266.1"/>
    <property type="gene ID" value="ENSSFAG00005007686.1"/>
</dbReference>
<keyword evidence="6 15" id="KW-0297">G-protein coupled receptor</keyword>
<accession>A0A672G5R6</accession>
<evidence type="ECO:0000259" key="17">
    <source>
        <dbReference type="PROSITE" id="PS50262"/>
    </source>
</evidence>
<evidence type="ECO:0000256" key="15">
    <source>
        <dbReference type="RuleBase" id="RU000688"/>
    </source>
</evidence>
<dbReference type="SUPFAM" id="SSF81321">
    <property type="entry name" value="Family A G protein-coupled receptor-like"/>
    <property type="match status" value="1"/>
</dbReference>